<organism evidence="2 3">
    <name type="scientific">Lolium multiflorum</name>
    <name type="common">Italian ryegrass</name>
    <name type="synonym">Lolium perenne subsp. multiflorum</name>
    <dbReference type="NCBI Taxonomy" id="4521"/>
    <lineage>
        <taxon>Eukaryota</taxon>
        <taxon>Viridiplantae</taxon>
        <taxon>Streptophyta</taxon>
        <taxon>Embryophyta</taxon>
        <taxon>Tracheophyta</taxon>
        <taxon>Spermatophyta</taxon>
        <taxon>Magnoliopsida</taxon>
        <taxon>Liliopsida</taxon>
        <taxon>Poales</taxon>
        <taxon>Poaceae</taxon>
        <taxon>BOP clade</taxon>
        <taxon>Pooideae</taxon>
        <taxon>Poodae</taxon>
        <taxon>Poeae</taxon>
        <taxon>Poeae Chloroplast Group 2 (Poeae type)</taxon>
        <taxon>Loliodinae</taxon>
        <taxon>Loliinae</taxon>
        <taxon>Lolium</taxon>
    </lineage>
</organism>
<protein>
    <recommendedName>
        <fullName evidence="1">FBD domain-containing protein</fullName>
    </recommendedName>
</protein>
<sequence>MDAFMYPYYILKPIGDPPSSPHNHLKIVRATGFIGFEGQIQLALYILQNARSLQSMTIDPLSLRHARSKKDVKNSIHFQIGREMVHKFLDLEKYRDVLTIL</sequence>
<dbReference type="InterPro" id="IPR006566">
    <property type="entry name" value="FBD"/>
</dbReference>
<proteinExistence type="predicted"/>
<accession>A0AAD8TQ28</accession>
<keyword evidence="3" id="KW-1185">Reference proteome</keyword>
<dbReference type="AlphaFoldDB" id="A0AAD8TQ28"/>
<feature type="domain" description="FBD" evidence="1">
    <location>
        <begin position="16"/>
        <end position="58"/>
    </location>
</feature>
<reference evidence="2" key="1">
    <citation type="submission" date="2023-07" db="EMBL/GenBank/DDBJ databases">
        <title>A chromosome-level genome assembly of Lolium multiflorum.</title>
        <authorList>
            <person name="Chen Y."/>
            <person name="Copetti D."/>
            <person name="Kolliker R."/>
            <person name="Studer B."/>
        </authorList>
    </citation>
    <scope>NUCLEOTIDE SEQUENCE</scope>
    <source>
        <strain evidence="2">02402/16</strain>
        <tissue evidence="2">Leaf</tissue>
    </source>
</reference>
<evidence type="ECO:0000259" key="1">
    <source>
        <dbReference type="Pfam" id="PF08387"/>
    </source>
</evidence>
<gene>
    <name evidence="2" type="ORF">QYE76_047528</name>
</gene>
<comment type="caution">
    <text evidence="2">The sequence shown here is derived from an EMBL/GenBank/DDBJ whole genome shotgun (WGS) entry which is preliminary data.</text>
</comment>
<dbReference type="EMBL" id="JAUUTY010000002">
    <property type="protein sequence ID" value="KAK1686680.1"/>
    <property type="molecule type" value="Genomic_DNA"/>
</dbReference>
<dbReference type="Pfam" id="PF08387">
    <property type="entry name" value="FBD"/>
    <property type="match status" value="1"/>
</dbReference>
<dbReference type="Proteomes" id="UP001231189">
    <property type="component" value="Unassembled WGS sequence"/>
</dbReference>
<evidence type="ECO:0000313" key="3">
    <source>
        <dbReference type="Proteomes" id="UP001231189"/>
    </source>
</evidence>
<name>A0AAD8TQ28_LOLMU</name>
<evidence type="ECO:0000313" key="2">
    <source>
        <dbReference type="EMBL" id="KAK1686680.1"/>
    </source>
</evidence>